<evidence type="ECO:0000313" key="2">
    <source>
        <dbReference type="EMBL" id="KXZ41921.1"/>
    </source>
</evidence>
<dbReference type="Proteomes" id="UP000075714">
    <property type="component" value="Unassembled WGS sequence"/>
</dbReference>
<gene>
    <name evidence="2" type="ORF">GPECTOR_243g591</name>
</gene>
<reference evidence="3" key="1">
    <citation type="journal article" date="2016" name="Nat. Commun.">
        <title>The Gonium pectorale genome demonstrates co-option of cell cycle regulation during the evolution of multicellularity.</title>
        <authorList>
            <person name="Hanschen E.R."/>
            <person name="Marriage T.N."/>
            <person name="Ferris P.J."/>
            <person name="Hamaji T."/>
            <person name="Toyoda A."/>
            <person name="Fujiyama A."/>
            <person name="Neme R."/>
            <person name="Noguchi H."/>
            <person name="Minakuchi Y."/>
            <person name="Suzuki M."/>
            <person name="Kawai-Toyooka H."/>
            <person name="Smith D.R."/>
            <person name="Sparks H."/>
            <person name="Anderson J."/>
            <person name="Bakaric R."/>
            <person name="Luria V."/>
            <person name="Karger A."/>
            <person name="Kirschner M.W."/>
            <person name="Durand P.M."/>
            <person name="Michod R.E."/>
            <person name="Nozaki H."/>
            <person name="Olson B.J."/>
        </authorList>
    </citation>
    <scope>NUCLEOTIDE SEQUENCE [LARGE SCALE GENOMIC DNA]</scope>
    <source>
        <strain evidence="3">NIES-2863</strain>
    </source>
</reference>
<evidence type="ECO:0000313" key="3">
    <source>
        <dbReference type="Proteomes" id="UP000075714"/>
    </source>
</evidence>
<keyword evidence="3" id="KW-1185">Reference proteome</keyword>
<feature type="region of interest" description="Disordered" evidence="1">
    <location>
        <begin position="86"/>
        <end position="114"/>
    </location>
</feature>
<organism evidence="2 3">
    <name type="scientific">Gonium pectorale</name>
    <name type="common">Green alga</name>
    <dbReference type="NCBI Taxonomy" id="33097"/>
    <lineage>
        <taxon>Eukaryota</taxon>
        <taxon>Viridiplantae</taxon>
        <taxon>Chlorophyta</taxon>
        <taxon>core chlorophytes</taxon>
        <taxon>Chlorophyceae</taxon>
        <taxon>CS clade</taxon>
        <taxon>Chlamydomonadales</taxon>
        <taxon>Volvocaceae</taxon>
        <taxon>Gonium</taxon>
    </lineage>
</organism>
<name>A0A150FWD6_GONPE</name>
<proteinExistence type="predicted"/>
<sequence length="133" mass="14254">MVPGAGPNEELHDPLITQVNPKLGEAKHLANHDLFAHSQDEPPQPECVEANPTKVEQCNKKQRSAQNMCPDLGCTVCVTSPATIQATTNPTTLPSTAINPTTSTNTKGPSTGNSFKIKRLAKTLDYACYRATP</sequence>
<evidence type="ECO:0000256" key="1">
    <source>
        <dbReference type="SAM" id="MobiDB-lite"/>
    </source>
</evidence>
<dbReference type="AlphaFoldDB" id="A0A150FWD6"/>
<dbReference type="EMBL" id="LSYV01000242">
    <property type="protein sequence ID" value="KXZ41921.1"/>
    <property type="molecule type" value="Genomic_DNA"/>
</dbReference>
<comment type="caution">
    <text evidence="2">The sequence shown here is derived from an EMBL/GenBank/DDBJ whole genome shotgun (WGS) entry which is preliminary data.</text>
</comment>
<protein>
    <submittedName>
        <fullName evidence="2">Uncharacterized protein</fullName>
    </submittedName>
</protein>
<accession>A0A150FWD6</accession>